<organism evidence="1 2">
    <name type="scientific">Hyalomma asiaticum</name>
    <name type="common">Tick</name>
    <dbReference type="NCBI Taxonomy" id="266040"/>
    <lineage>
        <taxon>Eukaryota</taxon>
        <taxon>Metazoa</taxon>
        <taxon>Ecdysozoa</taxon>
        <taxon>Arthropoda</taxon>
        <taxon>Chelicerata</taxon>
        <taxon>Arachnida</taxon>
        <taxon>Acari</taxon>
        <taxon>Parasitiformes</taxon>
        <taxon>Ixodida</taxon>
        <taxon>Ixodoidea</taxon>
        <taxon>Ixodidae</taxon>
        <taxon>Hyalomminae</taxon>
        <taxon>Hyalomma</taxon>
    </lineage>
</organism>
<reference evidence="1" key="1">
    <citation type="submission" date="2020-05" db="EMBL/GenBank/DDBJ databases">
        <title>Large-scale comparative analyses of tick genomes elucidate their genetic diversity and vector capacities.</title>
        <authorList>
            <person name="Jia N."/>
            <person name="Wang J."/>
            <person name="Shi W."/>
            <person name="Du L."/>
            <person name="Sun Y."/>
            <person name="Zhan W."/>
            <person name="Jiang J."/>
            <person name="Wang Q."/>
            <person name="Zhang B."/>
            <person name="Ji P."/>
            <person name="Sakyi L.B."/>
            <person name="Cui X."/>
            <person name="Yuan T."/>
            <person name="Jiang B."/>
            <person name="Yang W."/>
            <person name="Lam T.T.-Y."/>
            <person name="Chang Q."/>
            <person name="Ding S."/>
            <person name="Wang X."/>
            <person name="Zhu J."/>
            <person name="Ruan X."/>
            <person name="Zhao L."/>
            <person name="Wei J."/>
            <person name="Que T."/>
            <person name="Du C."/>
            <person name="Cheng J."/>
            <person name="Dai P."/>
            <person name="Han X."/>
            <person name="Huang E."/>
            <person name="Gao Y."/>
            <person name="Liu J."/>
            <person name="Shao H."/>
            <person name="Ye R."/>
            <person name="Li L."/>
            <person name="Wei W."/>
            <person name="Wang X."/>
            <person name="Wang C."/>
            <person name="Yang T."/>
            <person name="Huo Q."/>
            <person name="Li W."/>
            <person name="Guo W."/>
            <person name="Chen H."/>
            <person name="Zhou L."/>
            <person name="Ni X."/>
            <person name="Tian J."/>
            <person name="Zhou Y."/>
            <person name="Sheng Y."/>
            <person name="Liu T."/>
            <person name="Pan Y."/>
            <person name="Xia L."/>
            <person name="Li J."/>
            <person name="Zhao F."/>
            <person name="Cao W."/>
        </authorList>
    </citation>
    <scope>NUCLEOTIDE SEQUENCE</scope>
    <source>
        <strain evidence="1">Hyas-2018</strain>
    </source>
</reference>
<dbReference type="EMBL" id="CM023488">
    <property type="protein sequence ID" value="KAH6924990.1"/>
    <property type="molecule type" value="Genomic_DNA"/>
</dbReference>
<accession>A0ACB7RRH0</accession>
<gene>
    <name evidence="1" type="ORF">HPB50_027061</name>
</gene>
<evidence type="ECO:0000313" key="1">
    <source>
        <dbReference type="EMBL" id="KAH6924990.1"/>
    </source>
</evidence>
<evidence type="ECO:0000313" key="2">
    <source>
        <dbReference type="Proteomes" id="UP000821845"/>
    </source>
</evidence>
<comment type="caution">
    <text evidence="1">The sequence shown here is derived from an EMBL/GenBank/DDBJ whole genome shotgun (WGS) entry which is preliminary data.</text>
</comment>
<dbReference type="Proteomes" id="UP000821845">
    <property type="component" value="Chromosome 8"/>
</dbReference>
<keyword evidence="2" id="KW-1185">Reference proteome</keyword>
<protein>
    <submittedName>
        <fullName evidence="1">Uncharacterized protein</fullName>
    </submittedName>
</protein>
<name>A0ACB7RRH0_HYAAI</name>
<proteinExistence type="predicted"/>
<sequence>MVGWPMFLATRHARGRLRRRSRRLLFAETNRPRTHEKDRKMCEPVARCPALKRCTVVEALRSGLQRQNRAPVSIMLKGRVPMDGNPRHYSGAYAALSGIPCNIIGCLECFSSRAWQALAPKPSMAVTQFSVPLH</sequence>